<keyword evidence="1" id="KW-0812">Transmembrane</keyword>
<comment type="caution">
    <text evidence="2">The sequence shown here is derived from an EMBL/GenBank/DDBJ whole genome shotgun (WGS) entry which is preliminary data.</text>
</comment>
<feature type="transmembrane region" description="Helical" evidence="1">
    <location>
        <begin position="44"/>
        <end position="66"/>
    </location>
</feature>
<feature type="transmembrane region" description="Helical" evidence="1">
    <location>
        <begin position="21"/>
        <end position="38"/>
    </location>
</feature>
<proteinExistence type="predicted"/>
<protein>
    <submittedName>
        <fullName evidence="2">Uncharacterized protein</fullName>
    </submittedName>
</protein>
<evidence type="ECO:0000313" key="3">
    <source>
        <dbReference type="Proteomes" id="UP000094527"/>
    </source>
</evidence>
<keyword evidence="1" id="KW-1133">Transmembrane helix</keyword>
<accession>A0A1D2MQ96</accession>
<name>A0A1D2MQ96_ORCCI</name>
<dbReference type="Proteomes" id="UP000094527">
    <property type="component" value="Unassembled WGS sequence"/>
</dbReference>
<evidence type="ECO:0000256" key="1">
    <source>
        <dbReference type="SAM" id="Phobius"/>
    </source>
</evidence>
<reference evidence="2 3" key="1">
    <citation type="journal article" date="2016" name="Genome Biol. Evol.">
        <title>Gene Family Evolution Reflects Adaptation to Soil Environmental Stressors in the Genome of the Collembolan Orchesella cincta.</title>
        <authorList>
            <person name="Faddeeva-Vakhrusheva A."/>
            <person name="Derks M.F."/>
            <person name="Anvar S.Y."/>
            <person name="Agamennone V."/>
            <person name="Suring W."/>
            <person name="Smit S."/>
            <person name="van Straalen N.M."/>
            <person name="Roelofs D."/>
        </authorList>
    </citation>
    <scope>NUCLEOTIDE SEQUENCE [LARGE SCALE GENOMIC DNA]</scope>
    <source>
        <tissue evidence="2">Mixed pool</tissue>
    </source>
</reference>
<evidence type="ECO:0000313" key="2">
    <source>
        <dbReference type="EMBL" id="ODM95213.1"/>
    </source>
</evidence>
<sequence>MAPKDKGNSGPSAGYVAVQEFTEVIIMTLLLVFCQILLSPLMSGMTFAACLYVAATVASNMFYFDSSGVRPRTNENLTAFDYMTRSAVNFGLMASGLILWFLVGILHGVETTIATAKSPDEILNRMVGNSFPLRVIYSAISHITLFSFCRFCVNIYGMFHVMVWGGSPDL</sequence>
<gene>
    <name evidence="2" type="ORF">Ocin01_11465</name>
</gene>
<keyword evidence="1" id="KW-0472">Membrane</keyword>
<organism evidence="2 3">
    <name type="scientific">Orchesella cincta</name>
    <name type="common">Springtail</name>
    <name type="synonym">Podura cincta</name>
    <dbReference type="NCBI Taxonomy" id="48709"/>
    <lineage>
        <taxon>Eukaryota</taxon>
        <taxon>Metazoa</taxon>
        <taxon>Ecdysozoa</taxon>
        <taxon>Arthropoda</taxon>
        <taxon>Hexapoda</taxon>
        <taxon>Collembola</taxon>
        <taxon>Entomobryomorpha</taxon>
        <taxon>Entomobryoidea</taxon>
        <taxon>Orchesellidae</taxon>
        <taxon>Orchesellinae</taxon>
        <taxon>Orchesella</taxon>
    </lineage>
</organism>
<keyword evidence="3" id="KW-1185">Reference proteome</keyword>
<dbReference type="EMBL" id="LJIJ01000696">
    <property type="protein sequence ID" value="ODM95213.1"/>
    <property type="molecule type" value="Genomic_DNA"/>
</dbReference>
<feature type="transmembrane region" description="Helical" evidence="1">
    <location>
        <begin position="135"/>
        <end position="153"/>
    </location>
</feature>
<feature type="transmembrane region" description="Helical" evidence="1">
    <location>
        <begin position="87"/>
        <end position="109"/>
    </location>
</feature>
<dbReference type="AlphaFoldDB" id="A0A1D2MQ96"/>